<protein>
    <submittedName>
        <fullName evidence="1">Uncharacterized protein</fullName>
    </submittedName>
</protein>
<sequence>MKTINDVKFNQKNQEDNTYYGEITLSVAIKSSDPLHEIQSKLDEDGLRAELSLDPVGGNKVNTEVLAVWKTEWSNMDD</sequence>
<keyword evidence="2" id="KW-1185">Reference proteome</keyword>
<organism evidence="1 2">
    <name type="scientific">Virgibacillus natechei</name>
    <dbReference type="NCBI Taxonomy" id="1216297"/>
    <lineage>
        <taxon>Bacteria</taxon>
        <taxon>Bacillati</taxon>
        <taxon>Bacillota</taxon>
        <taxon>Bacilli</taxon>
        <taxon>Bacillales</taxon>
        <taxon>Bacillaceae</taxon>
        <taxon>Virgibacillus</taxon>
    </lineage>
</organism>
<dbReference type="EMBL" id="JAGGKX010000001">
    <property type="protein sequence ID" value="MBP1968002.1"/>
    <property type="molecule type" value="Genomic_DNA"/>
</dbReference>
<evidence type="ECO:0000313" key="2">
    <source>
        <dbReference type="Proteomes" id="UP001519345"/>
    </source>
</evidence>
<accession>A0ABS4IAP9</accession>
<comment type="caution">
    <text evidence="1">The sequence shown here is derived from an EMBL/GenBank/DDBJ whole genome shotgun (WGS) entry which is preliminary data.</text>
</comment>
<dbReference type="Proteomes" id="UP001519345">
    <property type="component" value="Unassembled WGS sequence"/>
</dbReference>
<proteinExistence type="predicted"/>
<evidence type="ECO:0000313" key="1">
    <source>
        <dbReference type="EMBL" id="MBP1968002.1"/>
    </source>
</evidence>
<gene>
    <name evidence="1" type="ORF">J2Z83_000094</name>
</gene>
<dbReference type="RefSeq" id="WP_209461246.1">
    <property type="nucleotide sequence ID" value="NZ_CP110224.1"/>
</dbReference>
<name>A0ABS4IAP9_9BACI</name>
<reference evidence="1 2" key="1">
    <citation type="submission" date="2021-03" db="EMBL/GenBank/DDBJ databases">
        <title>Genomic Encyclopedia of Type Strains, Phase IV (KMG-IV): sequencing the most valuable type-strain genomes for metagenomic binning, comparative biology and taxonomic classification.</title>
        <authorList>
            <person name="Goeker M."/>
        </authorList>
    </citation>
    <scope>NUCLEOTIDE SEQUENCE [LARGE SCALE GENOMIC DNA]</scope>
    <source>
        <strain evidence="1 2">DSM 25609</strain>
    </source>
</reference>